<accession>A0A8S3E452</accession>
<proteinExistence type="predicted"/>
<protein>
    <submittedName>
        <fullName evidence="2">Uncharacterized protein</fullName>
    </submittedName>
</protein>
<feature type="compositionally biased region" description="Basic and acidic residues" evidence="1">
    <location>
        <begin position="83"/>
        <end position="96"/>
    </location>
</feature>
<reference evidence="2" key="1">
    <citation type="submission" date="2021-02" db="EMBL/GenBank/DDBJ databases">
        <authorList>
            <person name="Nowell W R."/>
        </authorList>
    </citation>
    <scope>NUCLEOTIDE SEQUENCE</scope>
</reference>
<feature type="compositionally biased region" description="Basic and acidic residues" evidence="1">
    <location>
        <begin position="20"/>
        <end position="41"/>
    </location>
</feature>
<name>A0A8S3E452_9BILA</name>
<comment type="caution">
    <text evidence="2">The sequence shown here is derived from an EMBL/GenBank/DDBJ whole genome shotgun (WGS) entry which is preliminary data.</text>
</comment>
<dbReference type="Proteomes" id="UP000681967">
    <property type="component" value="Unassembled WGS sequence"/>
</dbReference>
<feature type="region of interest" description="Disordered" evidence="1">
    <location>
        <begin position="1"/>
        <end position="42"/>
    </location>
</feature>
<feature type="region of interest" description="Disordered" evidence="1">
    <location>
        <begin position="55"/>
        <end position="96"/>
    </location>
</feature>
<evidence type="ECO:0000256" key="1">
    <source>
        <dbReference type="SAM" id="MobiDB-lite"/>
    </source>
</evidence>
<dbReference type="AlphaFoldDB" id="A0A8S3E452"/>
<organism evidence="2 3">
    <name type="scientific">Rotaria magnacalcarata</name>
    <dbReference type="NCBI Taxonomy" id="392030"/>
    <lineage>
        <taxon>Eukaryota</taxon>
        <taxon>Metazoa</taxon>
        <taxon>Spiralia</taxon>
        <taxon>Gnathifera</taxon>
        <taxon>Rotifera</taxon>
        <taxon>Eurotatoria</taxon>
        <taxon>Bdelloidea</taxon>
        <taxon>Philodinida</taxon>
        <taxon>Philodinidae</taxon>
        <taxon>Rotaria</taxon>
    </lineage>
</organism>
<dbReference type="EMBL" id="CAJOBH010227577">
    <property type="protein sequence ID" value="CAF5057891.1"/>
    <property type="molecule type" value="Genomic_DNA"/>
</dbReference>
<evidence type="ECO:0000313" key="2">
    <source>
        <dbReference type="EMBL" id="CAF5057891.1"/>
    </source>
</evidence>
<sequence length="96" mass="10964">VFSIFLPETRTKTALPETIKQAEKSDNDDPSNHDASHEVQEGFRVQIEKLPISYEDTGSYTGLDDVPSSERMKSEEESTLTDIEQHDKIECLENYE</sequence>
<feature type="non-terminal residue" evidence="2">
    <location>
        <position position="1"/>
    </location>
</feature>
<evidence type="ECO:0000313" key="3">
    <source>
        <dbReference type="Proteomes" id="UP000681967"/>
    </source>
</evidence>
<gene>
    <name evidence="2" type="ORF">BYL167_LOCUS58886</name>
</gene>